<dbReference type="SMART" id="SM00547">
    <property type="entry name" value="ZnF_RBZ"/>
    <property type="match status" value="2"/>
</dbReference>
<reference evidence="6 7" key="1">
    <citation type="submission" date="2024-01" db="EMBL/GenBank/DDBJ databases">
        <title>The genomes of 5 underutilized Papilionoideae crops provide insights into root nodulation and disease resistanc.</title>
        <authorList>
            <person name="Jiang F."/>
        </authorList>
    </citation>
    <scope>NUCLEOTIDE SEQUENCE [LARGE SCALE GENOMIC DNA]</scope>
    <source>
        <strain evidence="6">LVBAO_FW01</strain>
        <tissue evidence="6">Leaves</tissue>
    </source>
</reference>
<keyword evidence="1" id="KW-0479">Metal-binding</keyword>
<proteinExistence type="predicted"/>
<feature type="domain" description="RanBP2-type" evidence="5">
    <location>
        <begin position="40"/>
        <end position="71"/>
    </location>
</feature>
<comment type="caution">
    <text evidence="6">The sequence shown here is derived from an EMBL/GenBank/DDBJ whole genome shotgun (WGS) entry which is preliminary data.</text>
</comment>
<dbReference type="InterPro" id="IPR036443">
    <property type="entry name" value="Znf_RanBP2_sf"/>
</dbReference>
<protein>
    <recommendedName>
        <fullName evidence="5">RanBP2-type domain-containing protein</fullName>
    </recommendedName>
</protein>
<organism evidence="6 7">
    <name type="scientific">Canavalia gladiata</name>
    <name type="common">Sword bean</name>
    <name type="synonym">Dolichos gladiatus</name>
    <dbReference type="NCBI Taxonomy" id="3824"/>
    <lineage>
        <taxon>Eukaryota</taxon>
        <taxon>Viridiplantae</taxon>
        <taxon>Streptophyta</taxon>
        <taxon>Embryophyta</taxon>
        <taxon>Tracheophyta</taxon>
        <taxon>Spermatophyta</taxon>
        <taxon>Magnoliopsida</taxon>
        <taxon>eudicotyledons</taxon>
        <taxon>Gunneridae</taxon>
        <taxon>Pentapetalae</taxon>
        <taxon>rosids</taxon>
        <taxon>fabids</taxon>
        <taxon>Fabales</taxon>
        <taxon>Fabaceae</taxon>
        <taxon>Papilionoideae</taxon>
        <taxon>50 kb inversion clade</taxon>
        <taxon>NPAAA clade</taxon>
        <taxon>indigoferoid/millettioid clade</taxon>
        <taxon>Phaseoleae</taxon>
        <taxon>Canavalia</taxon>
    </lineage>
</organism>
<dbReference type="EMBL" id="JAYMYQ010000005">
    <property type="protein sequence ID" value="KAK7330141.1"/>
    <property type="molecule type" value="Genomic_DNA"/>
</dbReference>
<gene>
    <name evidence="6" type="ORF">VNO77_24327</name>
</gene>
<evidence type="ECO:0000256" key="4">
    <source>
        <dbReference type="PROSITE-ProRule" id="PRU00322"/>
    </source>
</evidence>
<dbReference type="Proteomes" id="UP001367508">
    <property type="component" value="Unassembled WGS sequence"/>
</dbReference>
<dbReference type="PROSITE" id="PS50199">
    <property type="entry name" value="ZF_RANBP2_2"/>
    <property type="match status" value="1"/>
</dbReference>
<evidence type="ECO:0000313" key="6">
    <source>
        <dbReference type="EMBL" id="KAK7330141.1"/>
    </source>
</evidence>
<name>A0AAN9QCE4_CANGL</name>
<dbReference type="InterPro" id="IPR001876">
    <property type="entry name" value="Znf_RanBP2"/>
</dbReference>
<keyword evidence="2 4" id="KW-0863">Zinc-finger</keyword>
<dbReference type="PANTHER" id="PTHR23111">
    <property type="entry name" value="ZINC FINGER PROTEIN"/>
    <property type="match status" value="1"/>
</dbReference>
<dbReference type="Gene3D" id="4.10.1060.10">
    <property type="entry name" value="Zinc finger, RanBP2-type"/>
    <property type="match status" value="1"/>
</dbReference>
<keyword evidence="3" id="KW-0862">Zinc</keyword>
<evidence type="ECO:0000256" key="2">
    <source>
        <dbReference type="ARBA" id="ARBA00022771"/>
    </source>
</evidence>
<evidence type="ECO:0000313" key="7">
    <source>
        <dbReference type="Proteomes" id="UP001367508"/>
    </source>
</evidence>
<keyword evidence="7" id="KW-1185">Reference proteome</keyword>
<evidence type="ECO:0000256" key="3">
    <source>
        <dbReference type="ARBA" id="ARBA00022833"/>
    </source>
</evidence>
<dbReference type="GO" id="GO:0005737">
    <property type="term" value="C:cytoplasm"/>
    <property type="evidence" value="ECO:0007669"/>
    <property type="project" value="TreeGrafter"/>
</dbReference>
<evidence type="ECO:0000256" key="1">
    <source>
        <dbReference type="ARBA" id="ARBA00022723"/>
    </source>
</evidence>
<dbReference type="SUPFAM" id="SSF90209">
    <property type="entry name" value="Ran binding protein zinc finger-like"/>
    <property type="match status" value="1"/>
</dbReference>
<sequence>MCGVCQHINFKKRDICQSCGYLKYGGPDPSTYRCNRTGTLAGDWFCTAMNCEAHNYASRSNCYRCGSRKDYCFSGYGENMAGSGGYGSDNFPPGWKIGDWICPRLKDEISEDLNITDFPQHLSSPNTILSCFLHIHL</sequence>
<dbReference type="GO" id="GO:0008270">
    <property type="term" value="F:zinc ion binding"/>
    <property type="evidence" value="ECO:0007669"/>
    <property type="project" value="UniProtKB-KW"/>
</dbReference>
<dbReference type="PANTHER" id="PTHR23111:SF41">
    <property type="entry name" value="ZINC FINGER RAN-BINDING DOMAIN-CONTAINING PROTEIN 2-LIKE"/>
    <property type="match status" value="1"/>
</dbReference>
<dbReference type="GO" id="GO:0003729">
    <property type="term" value="F:mRNA binding"/>
    <property type="evidence" value="ECO:0007669"/>
    <property type="project" value="TreeGrafter"/>
</dbReference>
<accession>A0AAN9QCE4</accession>
<dbReference type="AlphaFoldDB" id="A0AAN9QCE4"/>
<dbReference type="PROSITE" id="PS01358">
    <property type="entry name" value="ZF_RANBP2_1"/>
    <property type="match status" value="1"/>
</dbReference>
<evidence type="ECO:0000259" key="5">
    <source>
        <dbReference type="PROSITE" id="PS50199"/>
    </source>
</evidence>